<evidence type="ECO:0000313" key="1">
    <source>
        <dbReference type="EnsemblPlants" id="AVESA.00010b.r2.3CG0486280.1.CDS.1"/>
    </source>
</evidence>
<evidence type="ECO:0000313" key="2">
    <source>
        <dbReference type="Proteomes" id="UP001732700"/>
    </source>
</evidence>
<reference evidence="1" key="2">
    <citation type="submission" date="2025-09" db="UniProtKB">
        <authorList>
            <consortium name="EnsemblPlants"/>
        </authorList>
    </citation>
    <scope>IDENTIFICATION</scope>
</reference>
<proteinExistence type="predicted"/>
<dbReference type="EnsemblPlants" id="AVESA.00010b.r2.3CG0486280.1">
    <property type="protein sequence ID" value="AVESA.00010b.r2.3CG0486280.1.CDS.1"/>
    <property type="gene ID" value="AVESA.00010b.r2.3CG0486280"/>
</dbReference>
<accession>A0ACD5VRM6</accession>
<protein>
    <submittedName>
        <fullName evidence="1">Uncharacterized protein</fullName>
    </submittedName>
</protein>
<reference evidence="1" key="1">
    <citation type="submission" date="2021-05" db="EMBL/GenBank/DDBJ databases">
        <authorList>
            <person name="Scholz U."/>
            <person name="Mascher M."/>
            <person name="Fiebig A."/>
        </authorList>
    </citation>
    <scope>NUCLEOTIDE SEQUENCE [LARGE SCALE GENOMIC DNA]</scope>
</reference>
<keyword evidence="2" id="KW-1185">Reference proteome</keyword>
<dbReference type="Proteomes" id="UP001732700">
    <property type="component" value="Chromosome 3C"/>
</dbReference>
<organism evidence="1 2">
    <name type="scientific">Avena sativa</name>
    <name type="common">Oat</name>
    <dbReference type="NCBI Taxonomy" id="4498"/>
    <lineage>
        <taxon>Eukaryota</taxon>
        <taxon>Viridiplantae</taxon>
        <taxon>Streptophyta</taxon>
        <taxon>Embryophyta</taxon>
        <taxon>Tracheophyta</taxon>
        <taxon>Spermatophyta</taxon>
        <taxon>Magnoliopsida</taxon>
        <taxon>Liliopsida</taxon>
        <taxon>Poales</taxon>
        <taxon>Poaceae</taxon>
        <taxon>BOP clade</taxon>
        <taxon>Pooideae</taxon>
        <taxon>Poodae</taxon>
        <taxon>Poeae</taxon>
        <taxon>Poeae Chloroplast Group 1 (Aveneae type)</taxon>
        <taxon>Aveninae</taxon>
        <taxon>Avena</taxon>
    </lineage>
</organism>
<sequence>MQVSTKKTAKEVWDSLKTRFIGADRVKSARLSTLRGEFDKLCMEDGERLDDFAGKISGMAARYASLGATLGDADMVKRLLDSVPDRLYHVVTGIEQFCDPEKMAFEEALGRLKAFDERSRRRAQAGGGERSDGQLLLTAAEWKAREKAKYPPGRKVNATIVVFVDIFPGNVQIQKRKKHSSRWGMMNQHYSKICLESRISMSRLGGKLLALILT</sequence>
<name>A0ACD5VRM6_AVESA</name>